<sequence length="611" mass="65235">MTSAQPQSTSLAELNRVFWEDISANVDTFWQQDWLKTLADQLTRFLRTQAPNLGLRPRDPANPVRLLDYACAYGGASWALAPFVDEILGIDVAPAIVGRFNDCAARLGYSPAQAHAVVGDLTADGSLVAGAGFDVVIISMALHHLEDPKGMMELLARRVRPGGVLIAVEGVSAMETRSEAGDPDGDSHGRFGHEVLETTNRHVVYSKDLISGWFEEVGCDTERFLYIENAEVSHIPENIAGKPGGLNRRMFIAASVKSDTPCGFSLSSILPRTTTNASVPMLHDVLIIGAGPAGLATATALSRQLYTSVLFDSGLYRNARATAMHNVLGFDHVPPAVFRAKAREDIKTRYAESVTFADVEVLKTSKVKEGLFSAEDAEGKTWLGRRLVLATGVTDIMPEIPGYGDCWGHGIFHCLFCHGFEERGAERVGVLAFGMTGNLKMATHIGHMARPLGGKVTIYTHGNSSLASEISAMDGNPFKLDTRRIAKMRMAGGGGGDEGEHPTGVTLTLDDGEEVTERFLAHAPFTKVNGPFAEQLGLEMAENGDVKTTPPFGETSVPGVYAVGDCGNMVKAVAPAMTSGALCAGGMVVPLQSEPRVGFGMEAEATEKSLG</sequence>
<dbReference type="PANTHER" id="PTHR48105">
    <property type="entry name" value="THIOREDOXIN REDUCTASE 1-RELATED-RELATED"/>
    <property type="match status" value="1"/>
</dbReference>
<accession>A0A4U6XVI3</accession>
<comment type="caution">
    <text evidence="6">The sequence shown here is derived from an EMBL/GenBank/DDBJ whole genome shotgun (WGS) entry which is preliminary data.</text>
</comment>
<evidence type="ECO:0000259" key="5">
    <source>
        <dbReference type="Pfam" id="PF08242"/>
    </source>
</evidence>
<proteinExistence type="inferred from homology"/>
<dbReference type="SUPFAM" id="SSF51905">
    <property type="entry name" value="FAD/NAD(P)-binding domain"/>
    <property type="match status" value="1"/>
</dbReference>
<evidence type="ECO:0000256" key="1">
    <source>
        <dbReference type="ARBA" id="ARBA00009333"/>
    </source>
</evidence>
<dbReference type="InterPro" id="IPR029063">
    <property type="entry name" value="SAM-dependent_MTases_sf"/>
</dbReference>
<dbReference type="Proteomes" id="UP000310108">
    <property type="component" value="Unassembled WGS sequence"/>
</dbReference>
<dbReference type="Gene3D" id="3.40.50.150">
    <property type="entry name" value="Vaccinia Virus protein VP39"/>
    <property type="match status" value="1"/>
</dbReference>
<dbReference type="SUPFAM" id="SSF53335">
    <property type="entry name" value="S-adenosyl-L-methionine-dependent methyltransferases"/>
    <property type="match status" value="1"/>
</dbReference>
<dbReference type="PRINTS" id="PR00469">
    <property type="entry name" value="PNDRDTASEII"/>
</dbReference>
<gene>
    <name evidence="6" type="ORF">CTA1_10034</name>
</gene>
<comment type="similarity">
    <text evidence="1">Belongs to the class-II pyridine nucleotide-disulfide oxidoreductase family.</text>
</comment>
<dbReference type="STRING" id="1306861.A0A4U6XVI3"/>
<keyword evidence="2" id="KW-0285">Flavoprotein</keyword>
<dbReference type="InterPro" id="IPR013217">
    <property type="entry name" value="Methyltransf_12"/>
</dbReference>
<dbReference type="PRINTS" id="PR00368">
    <property type="entry name" value="FADPNR"/>
</dbReference>
<protein>
    <submittedName>
        <fullName evidence="6">Putative thioredoxin reductase</fullName>
    </submittedName>
</protein>
<reference evidence="6 7" key="1">
    <citation type="journal article" date="2019" name="PLoS ONE">
        <title>Comparative genome analysis indicates high evolutionary potential of pathogenicity genes in Colletotrichum tanaceti.</title>
        <authorList>
            <person name="Lelwala R.V."/>
            <person name="Korhonen P.K."/>
            <person name="Young N.D."/>
            <person name="Scott J.B."/>
            <person name="Ades P.A."/>
            <person name="Gasser R.B."/>
            <person name="Taylor P.W.J."/>
        </authorList>
    </citation>
    <scope>NUCLEOTIDE SEQUENCE [LARGE SCALE GENOMIC DNA]</scope>
    <source>
        <strain evidence="6">BRIP57314</strain>
    </source>
</reference>
<organism evidence="6 7">
    <name type="scientific">Colletotrichum tanaceti</name>
    <dbReference type="NCBI Taxonomy" id="1306861"/>
    <lineage>
        <taxon>Eukaryota</taxon>
        <taxon>Fungi</taxon>
        <taxon>Dikarya</taxon>
        <taxon>Ascomycota</taxon>
        <taxon>Pezizomycotina</taxon>
        <taxon>Sordariomycetes</taxon>
        <taxon>Hypocreomycetidae</taxon>
        <taxon>Glomerellales</taxon>
        <taxon>Glomerellaceae</taxon>
        <taxon>Colletotrichum</taxon>
        <taxon>Colletotrichum destructivum species complex</taxon>
    </lineage>
</organism>
<dbReference type="AlphaFoldDB" id="A0A4U6XVI3"/>
<dbReference type="GO" id="GO:0097237">
    <property type="term" value="P:cellular response to toxic substance"/>
    <property type="evidence" value="ECO:0007669"/>
    <property type="project" value="UniProtKB-ARBA"/>
</dbReference>
<feature type="domain" description="FAD/NAD(P)-binding" evidence="4">
    <location>
        <begin position="283"/>
        <end position="579"/>
    </location>
</feature>
<dbReference type="InterPro" id="IPR023753">
    <property type="entry name" value="FAD/NAD-binding_dom"/>
</dbReference>
<evidence type="ECO:0000313" key="6">
    <source>
        <dbReference type="EMBL" id="TKW59958.1"/>
    </source>
</evidence>
<dbReference type="CDD" id="cd02440">
    <property type="entry name" value="AdoMet_MTases"/>
    <property type="match status" value="1"/>
</dbReference>
<dbReference type="InterPro" id="IPR050097">
    <property type="entry name" value="Ferredoxin-NADP_redctase_2"/>
</dbReference>
<evidence type="ECO:0000259" key="4">
    <source>
        <dbReference type="Pfam" id="PF07992"/>
    </source>
</evidence>
<dbReference type="Gene3D" id="3.50.50.60">
    <property type="entry name" value="FAD/NAD(P)-binding domain"/>
    <property type="match status" value="2"/>
</dbReference>
<evidence type="ECO:0000256" key="3">
    <source>
        <dbReference type="ARBA" id="ARBA00023002"/>
    </source>
</evidence>
<dbReference type="InterPro" id="IPR036188">
    <property type="entry name" value="FAD/NAD-bd_sf"/>
</dbReference>
<dbReference type="EMBL" id="PJEX01000003">
    <property type="protein sequence ID" value="TKW59958.1"/>
    <property type="molecule type" value="Genomic_DNA"/>
</dbReference>
<keyword evidence="3" id="KW-0560">Oxidoreductase</keyword>
<dbReference type="Pfam" id="PF08242">
    <property type="entry name" value="Methyltransf_12"/>
    <property type="match status" value="1"/>
</dbReference>
<evidence type="ECO:0000313" key="7">
    <source>
        <dbReference type="Proteomes" id="UP000310108"/>
    </source>
</evidence>
<dbReference type="Pfam" id="PF07992">
    <property type="entry name" value="Pyr_redox_2"/>
    <property type="match status" value="1"/>
</dbReference>
<keyword evidence="7" id="KW-1185">Reference proteome</keyword>
<name>A0A4U6XVI3_9PEZI</name>
<feature type="domain" description="Methyltransferase type 12" evidence="5">
    <location>
        <begin position="67"/>
        <end position="165"/>
    </location>
</feature>
<dbReference type="GO" id="GO:0016491">
    <property type="term" value="F:oxidoreductase activity"/>
    <property type="evidence" value="ECO:0007669"/>
    <property type="project" value="UniProtKB-KW"/>
</dbReference>
<evidence type="ECO:0000256" key="2">
    <source>
        <dbReference type="ARBA" id="ARBA00022630"/>
    </source>
</evidence>